<protein>
    <submittedName>
        <fullName evidence="4">Universal stress protein</fullName>
    </submittedName>
</protein>
<evidence type="ECO:0000313" key="5">
    <source>
        <dbReference type="Proteomes" id="UP001611383"/>
    </source>
</evidence>
<dbReference type="PANTHER" id="PTHR46268">
    <property type="entry name" value="STRESS RESPONSE PROTEIN NHAX"/>
    <property type="match status" value="1"/>
</dbReference>
<evidence type="ECO:0000256" key="1">
    <source>
        <dbReference type="ARBA" id="ARBA00008791"/>
    </source>
</evidence>
<evidence type="ECO:0000313" key="4">
    <source>
        <dbReference type="EMBL" id="WNG44417.1"/>
    </source>
</evidence>
<dbReference type="InterPro" id="IPR014729">
    <property type="entry name" value="Rossmann-like_a/b/a_fold"/>
</dbReference>
<dbReference type="Pfam" id="PF00582">
    <property type="entry name" value="Usp"/>
    <property type="match status" value="1"/>
</dbReference>
<dbReference type="InterPro" id="IPR006016">
    <property type="entry name" value="UspA"/>
</dbReference>
<reference evidence="4 5" key="1">
    <citation type="submission" date="2019-08" db="EMBL/GenBank/DDBJ databases">
        <title>Archangium and Cystobacter genomes.</title>
        <authorList>
            <person name="Chen I.-C.K."/>
            <person name="Wielgoss S."/>
        </authorList>
    </citation>
    <scope>NUCLEOTIDE SEQUENCE [LARGE SCALE GENOMIC DNA]</scope>
    <source>
        <strain evidence="4 5">Cbm 6</strain>
    </source>
</reference>
<feature type="region of interest" description="Disordered" evidence="2">
    <location>
        <begin position="1"/>
        <end position="30"/>
    </location>
</feature>
<gene>
    <name evidence="4" type="ORF">F0U60_10055</name>
</gene>
<dbReference type="Proteomes" id="UP001611383">
    <property type="component" value="Chromosome"/>
</dbReference>
<proteinExistence type="inferred from homology"/>
<dbReference type="SUPFAM" id="SSF52402">
    <property type="entry name" value="Adenine nucleotide alpha hydrolases-like"/>
    <property type="match status" value="1"/>
</dbReference>
<dbReference type="PRINTS" id="PR01438">
    <property type="entry name" value="UNVRSLSTRESS"/>
</dbReference>
<evidence type="ECO:0000259" key="3">
    <source>
        <dbReference type="Pfam" id="PF00582"/>
    </source>
</evidence>
<feature type="domain" description="UspA" evidence="3">
    <location>
        <begin position="58"/>
        <end position="198"/>
    </location>
</feature>
<dbReference type="EMBL" id="CP043494">
    <property type="protein sequence ID" value="WNG44417.1"/>
    <property type="molecule type" value="Genomic_DNA"/>
</dbReference>
<dbReference type="InterPro" id="IPR006015">
    <property type="entry name" value="Universal_stress_UspA"/>
</dbReference>
<dbReference type="Gene3D" id="3.40.50.620">
    <property type="entry name" value="HUPs"/>
    <property type="match status" value="1"/>
</dbReference>
<accession>A0ABY9WKP8</accession>
<organism evidence="4 5">
    <name type="scientific">Archangium minus</name>
    <dbReference type="NCBI Taxonomy" id="83450"/>
    <lineage>
        <taxon>Bacteria</taxon>
        <taxon>Pseudomonadati</taxon>
        <taxon>Myxococcota</taxon>
        <taxon>Myxococcia</taxon>
        <taxon>Myxococcales</taxon>
        <taxon>Cystobacterineae</taxon>
        <taxon>Archangiaceae</taxon>
        <taxon>Archangium</taxon>
    </lineage>
</organism>
<evidence type="ECO:0000256" key="2">
    <source>
        <dbReference type="SAM" id="MobiDB-lite"/>
    </source>
</evidence>
<dbReference type="PANTHER" id="PTHR46268:SF6">
    <property type="entry name" value="UNIVERSAL STRESS PROTEIN UP12"/>
    <property type="match status" value="1"/>
</dbReference>
<sequence length="198" mass="21399">MQKGRPRLLLGGRTGKPVPYRQRSGRGPGLCPRCSPPTLKVWGPRPRFLSQGGADVLKHILVAIDGSETSRKAARFAHDLAQQTQARITLLFVLEPPRVLNLGFLDSELISGPQRTPEELDAVRRMLDEVAADLPKAQVEKVVEIGRPADTIVGMADKLGADHIVVGARGLNPGGKWLLGSVSDRVVQHAGRPVTVVH</sequence>
<keyword evidence="5" id="KW-1185">Reference proteome</keyword>
<dbReference type="CDD" id="cd00293">
    <property type="entry name" value="USP-like"/>
    <property type="match status" value="1"/>
</dbReference>
<comment type="similarity">
    <text evidence="1">Belongs to the universal stress protein A family.</text>
</comment>
<name>A0ABY9WKP8_9BACT</name>